<evidence type="ECO:0000256" key="2">
    <source>
        <dbReference type="ARBA" id="ARBA00022679"/>
    </source>
</evidence>
<dbReference type="PANTHER" id="PTHR12526">
    <property type="entry name" value="GLYCOSYLTRANSFERASE"/>
    <property type="match status" value="1"/>
</dbReference>
<dbReference type="InterPro" id="IPR028098">
    <property type="entry name" value="Glyco_trans_4-like_N"/>
</dbReference>
<name>A0A2S5J1F0_9MICC</name>
<evidence type="ECO:0000313" key="6">
    <source>
        <dbReference type="Proteomes" id="UP000239297"/>
    </source>
</evidence>
<keyword evidence="6" id="KW-1185">Reference proteome</keyword>
<dbReference type="Gene3D" id="3.40.50.2000">
    <property type="entry name" value="Glycogen Phosphorylase B"/>
    <property type="match status" value="2"/>
</dbReference>
<dbReference type="EMBL" id="PRKW01000001">
    <property type="protein sequence ID" value="PPB50627.1"/>
    <property type="molecule type" value="Genomic_DNA"/>
</dbReference>
<reference evidence="5 6" key="1">
    <citation type="journal article" date="2014" name="Int. J. Syst. Evol. Microbiol.">
        <title>Arthrobacter pityocampae sp. nov., isolated from Thaumetopoea pityocampa (Lep., Thaumetopoeidae).</title>
        <authorList>
            <person name="Ince I.A."/>
            <person name="Demirbag Z."/>
            <person name="Kati H."/>
        </authorList>
    </citation>
    <scope>NUCLEOTIDE SEQUENCE [LARGE SCALE GENOMIC DNA]</scope>
    <source>
        <strain evidence="5 6">Tp2</strain>
    </source>
</reference>
<dbReference type="Proteomes" id="UP000239297">
    <property type="component" value="Unassembled WGS sequence"/>
</dbReference>
<evidence type="ECO:0000259" key="3">
    <source>
        <dbReference type="Pfam" id="PF00534"/>
    </source>
</evidence>
<dbReference type="InterPro" id="IPR001296">
    <property type="entry name" value="Glyco_trans_1"/>
</dbReference>
<keyword evidence="1" id="KW-0328">Glycosyltransferase</keyword>
<dbReference type="RefSeq" id="WP_104119898.1">
    <property type="nucleotide sequence ID" value="NZ_PRKW01000001.1"/>
</dbReference>
<gene>
    <name evidence="5" type="ORF">C4K88_01715</name>
</gene>
<dbReference type="AlphaFoldDB" id="A0A2S5J1F0"/>
<dbReference type="OrthoDB" id="9810929at2"/>
<dbReference type="PANTHER" id="PTHR12526:SF635">
    <property type="entry name" value="GLYCOSYL TRANSFERASE GROUP 1"/>
    <property type="match status" value="1"/>
</dbReference>
<feature type="domain" description="Glycosyl transferase family 1" evidence="3">
    <location>
        <begin position="217"/>
        <end position="380"/>
    </location>
</feature>
<dbReference type="SUPFAM" id="SSF53756">
    <property type="entry name" value="UDP-Glycosyltransferase/glycogen phosphorylase"/>
    <property type="match status" value="1"/>
</dbReference>
<protein>
    <submittedName>
        <fullName evidence="5">Glycosyl transferase</fullName>
    </submittedName>
</protein>
<sequence>MRISMVSEHASPLAALGGVDAGGQNVHVAELSLALAHRGHDVTVYTRRDDPALPDRVRTDPHLEVVHITAGPERAVPKDLLLPYMGRLAEGIVEDWGQEPPDIVHGHFWMSGLAALDAAGRSRAAGSPVQVVQTFHALGTVKRRHQGAEDTSPPERLMLEAMVGRSADRIVATCSDEVFELKAMGVPGNRVSIAPCGVDVELFTPHGPVEDRTRAHRIVSVGRLVPRKGMDLVIRALRELADLGRDDVELHIVGGAGSSTGLEDDPEAQRLRALAVDLGVADRVVLRGQVSRVEMPAVLRSADAVVCAPWYEPFGIVPLEAMACGVPVIAAAVGGLVDTVVDGTTGLHVPPQDPAAIAGAIAGIVGDPGWARELGDNGYRRVKARYSWSRIAADTEKAYQSALADAAPAEQATARHSAARRLESTGGRAL</sequence>
<dbReference type="Pfam" id="PF13439">
    <property type="entry name" value="Glyco_transf_4"/>
    <property type="match status" value="1"/>
</dbReference>
<feature type="domain" description="Glycosyltransferase subfamily 4-like N-terminal" evidence="4">
    <location>
        <begin position="22"/>
        <end position="201"/>
    </location>
</feature>
<keyword evidence="2 5" id="KW-0808">Transferase</keyword>
<evidence type="ECO:0000313" key="5">
    <source>
        <dbReference type="EMBL" id="PPB50627.1"/>
    </source>
</evidence>
<dbReference type="Pfam" id="PF00534">
    <property type="entry name" value="Glycos_transf_1"/>
    <property type="match status" value="1"/>
</dbReference>
<accession>A0A2S5J1F0</accession>
<evidence type="ECO:0000259" key="4">
    <source>
        <dbReference type="Pfam" id="PF13439"/>
    </source>
</evidence>
<comment type="caution">
    <text evidence="5">The sequence shown here is derived from an EMBL/GenBank/DDBJ whole genome shotgun (WGS) entry which is preliminary data.</text>
</comment>
<organism evidence="5 6">
    <name type="scientific">Arthrobacter pityocampae</name>
    <dbReference type="NCBI Taxonomy" id="547334"/>
    <lineage>
        <taxon>Bacteria</taxon>
        <taxon>Bacillati</taxon>
        <taxon>Actinomycetota</taxon>
        <taxon>Actinomycetes</taxon>
        <taxon>Micrococcales</taxon>
        <taxon>Micrococcaceae</taxon>
        <taxon>Arthrobacter</taxon>
    </lineage>
</organism>
<dbReference type="GO" id="GO:0016757">
    <property type="term" value="F:glycosyltransferase activity"/>
    <property type="evidence" value="ECO:0007669"/>
    <property type="project" value="UniProtKB-KW"/>
</dbReference>
<proteinExistence type="predicted"/>
<evidence type="ECO:0000256" key="1">
    <source>
        <dbReference type="ARBA" id="ARBA00022676"/>
    </source>
</evidence>